<comment type="caution">
    <text evidence="3">The sequence shown here is derived from an EMBL/GenBank/DDBJ whole genome shotgun (WGS) entry which is preliminary data.</text>
</comment>
<proteinExistence type="predicted"/>
<reference evidence="3 4" key="1">
    <citation type="submission" date="2020-07" db="EMBL/GenBank/DDBJ databases">
        <title>Description of Kordia aestuariivivens sp. nov., isolated from a tidal flat.</title>
        <authorList>
            <person name="Park S."/>
            <person name="Yoon J.-H."/>
        </authorList>
    </citation>
    <scope>NUCLEOTIDE SEQUENCE [LARGE SCALE GENOMIC DNA]</scope>
    <source>
        <strain evidence="3 4">YSTF-M3</strain>
    </source>
</reference>
<accession>A0ABR7Q7U1</accession>
<dbReference type="RefSeq" id="WP_187561670.1">
    <property type="nucleotide sequence ID" value="NZ_JACGWS010000004.1"/>
</dbReference>
<evidence type="ECO:0008006" key="5">
    <source>
        <dbReference type="Google" id="ProtNLM"/>
    </source>
</evidence>
<evidence type="ECO:0000313" key="4">
    <source>
        <dbReference type="Proteomes" id="UP000619238"/>
    </source>
</evidence>
<protein>
    <recommendedName>
        <fullName evidence="5">Lipocalin-like domain-containing protein</fullName>
    </recommendedName>
</protein>
<dbReference type="PROSITE" id="PS51257">
    <property type="entry name" value="PROKAR_LIPOPROTEIN"/>
    <property type="match status" value="1"/>
</dbReference>
<feature type="signal peptide" evidence="2">
    <location>
        <begin position="1"/>
        <end position="18"/>
    </location>
</feature>
<organism evidence="3 4">
    <name type="scientific">Kordia aestuariivivens</name>
    <dbReference type="NCBI Taxonomy" id="2759037"/>
    <lineage>
        <taxon>Bacteria</taxon>
        <taxon>Pseudomonadati</taxon>
        <taxon>Bacteroidota</taxon>
        <taxon>Flavobacteriia</taxon>
        <taxon>Flavobacteriales</taxon>
        <taxon>Flavobacteriaceae</taxon>
        <taxon>Kordia</taxon>
    </lineage>
</organism>
<sequence length="159" mass="17975">MKKLVLVLLMLTTFVSCTSDDNSVTPDEETVEQTTEPITPPTEPVEPAQENLMLGEWKLVYIYTPFSANQITDYSMQNITYEFRDDGFVVVSADNLIHDTGEYPYTFTLESLGGTPNNEPLSLITTIEGNRFLYQERSDGLTRLSLSYIDGQDLFLEPL</sequence>
<evidence type="ECO:0000313" key="3">
    <source>
        <dbReference type="EMBL" id="MBC8754619.1"/>
    </source>
</evidence>
<dbReference type="Proteomes" id="UP000619238">
    <property type="component" value="Unassembled WGS sequence"/>
</dbReference>
<dbReference type="EMBL" id="JACGWS010000004">
    <property type="protein sequence ID" value="MBC8754619.1"/>
    <property type="molecule type" value="Genomic_DNA"/>
</dbReference>
<evidence type="ECO:0000256" key="1">
    <source>
        <dbReference type="SAM" id="MobiDB-lite"/>
    </source>
</evidence>
<name>A0ABR7Q7U1_9FLAO</name>
<keyword evidence="4" id="KW-1185">Reference proteome</keyword>
<gene>
    <name evidence="3" type="ORF">H2O64_08030</name>
</gene>
<evidence type="ECO:0000256" key="2">
    <source>
        <dbReference type="SAM" id="SignalP"/>
    </source>
</evidence>
<feature type="chain" id="PRO_5046775604" description="Lipocalin-like domain-containing protein" evidence="2">
    <location>
        <begin position="19"/>
        <end position="159"/>
    </location>
</feature>
<feature type="region of interest" description="Disordered" evidence="1">
    <location>
        <begin position="21"/>
        <end position="45"/>
    </location>
</feature>
<keyword evidence="2" id="KW-0732">Signal</keyword>